<dbReference type="InterPro" id="IPR025834">
    <property type="entry name" value="TopoI_C_dom"/>
</dbReference>
<reference evidence="12 13" key="1">
    <citation type="submission" date="2016-04" db="EMBL/GenBank/DDBJ databases">
        <title>The genome of Intoshia linei affirms orthonectids as highly simplified spiralians.</title>
        <authorList>
            <person name="Mikhailov K.V."/>
            <person name="Slusarev G.S."/>
            <person name="Nikitin M.A."/>
            <person name="Logacheva M.D."/>
            <person name="Penin A."/>
            <person name="Aleoshin V."/>
            <person name="Panchin Y.V."/>
        </authorList>
    </citation>
    <scope>NUCLEOTIDE SEQUENCE [LARGE SCALE GENOMIC DNA]</scope>
    <source>
        <strain evidence="12">Intl2013</strain>
        <tissue evidence="12">Whole animal</tissue>
    </source>
</reference>
<dbReference type="PROSITE" id="PS00176">
    <property type="entry name" value="TOPO_IB_1"/>
    <property type="match status" value="1"/>
</dbReference>
<keyword evidence="7" id="KW-0539">Nucleus</keyword>
<name>A0A177AWQ5_9BILA</name>
<feature type="coiled-coil region" evidence="10">
    <location>
        <begin position="723"/>
        <end position="783"/>
    </location>
</feature>
<sequence length="856" mass="101172">MSEKFNNAIKETQRDKIAYKIAVTLTKHCKPFQDSLFIEECLEHISNLKMPESTKKILLKLSLSPQSITRRLDEVAGLCISKYNQILKSLKEEFHRRFSDLRKPDNVSVDYQLDVIDFQSSELLRDRFYNMECTEFYRNYLPVKYVKLKENALWNNTTNGMKDNPTQIPIKNWNCRSKKSITYIEDSDEEDKIKPIPRKRLSKNRKDLDEFDIKPKKIKKKTDLKYRGSLGESGDVKIKTEYKPNIDVKLDVKKNLIPKSNSDMKVNFKGKKGKDIKVDPKWKWWEETRQDSDVKWTFLEHKGAVFAPPYERIPENVLFYYDDKVMRLSQNTEEVATFYARMITHDYAQNEVFNRNFMNDWKKVMTQEERKIIKDLSKCNFQKIYDHFVLKSEERKAMTKEQKTVIKEQNLKLIEDYGFCIMDGHKEKIGNFRIEPPGLFRGRGNHPKMGMLKKRVEAEQVIINCSKDSKIPPPPPNHKWKEVRHDNSVSWLACWNENIQGSTKYIMLNAASKLKGEKDWKKYELSRGLHKIINKIRESYMKDFQHTEMKIRQRAVAMYFIDKLALRAGNEKDDDESADTVGCCSLRVEHIKLHETWNDQKRVIEFDFLGKDSIRYHNHVNVLKRVYKNIELFMKNKKPSDSLFDRIDTTHLNKHLNSFMSGLTAKVFRTYNASLTLSQQLDQFTEPESSIPALLLSYNRSNRAVAILCNHQRAIPKNFDKQMENLDQKIISKKNQISDTVEEARSIKNDFKMNSCDKNRVAYEKKKKAVARFKEQLNKLTVQRTDRDENKEIALGTSKLNYLDPRISVAWCKKNNVAIEKIYNKTQRDKFCWAIEMVQNDDRDFVYIENYNVNKM</sequence>
<dbReference type="FunFam" id="1.10.132.10:FF:000001">
    <property type="entry name" value="DNA topoisomerase I"/>
    <property type="match status" value="1"/>
</dbReference>
<dbReference type="GO" id="GO:0005694">
    <property type="term" value="C:chromosome"/>
    <property type="evidence" value="ECO:0007669"/>
    <property type="project" value="InterPro"/>
</dbReference>
<accession>A0A177AWQ5</accession>
<dbReference type="Gene3D" id="1.10.10.41">
    <property type="entry name" value="Yeast DNA topoisomerase - domain 1"/>
    <property type="match status" value="1"/>
</dbReference>
<evidence type="ECO:0000256" key="6">
    <source>
        <dbReference type="ARBA" id="ARBA00023235"/>
    </source>
</evidence>
<dbReference type="Pfam" id="PF01028">
    <property type="entry name" value="Topoisom_I"/>
    <property type="match status" value="1"/>
</dbReference>
<dbReference type="Pfam" id="PF14370">
    <property type="entry name" value="Topo_C_assoc"/>
    <property type="match status" value="1"/>
</dbReference>
<dbReference type="InterPro" id="IPR013499">
    <property type="entry name" value="TopoI_euk"/>
</dbReference>
<dbReference type="SUPFAM" id="SSF56741">
    <property type="entry name" value="Eukaryotic DNA topoisomerase I, N-terminal DNA-binding fragment"/>
    <property type="match status" value="1"/>
</dbReference>
<comment type="caution">
    <text evidence="12">The sequence shown here is derived from an EMBL/GenBank/DDBJ whole genome shotgun (WGS) entry which is preliminary data.</text>
</comment>
<dbReference type="InterPro" id="IPR051062">
    <property type="entry name" value="Topoisomerase_IB"/>
</dbReference>
<evidence type="ECO:0000313" key="13">
    <source>
        <dbReference type="Proteomes" id="UP000078046"/>
    </source>
</evidence>
<evidence type="ECO:0000259" key="11">
    <source>
        <dbReference type="SMART" id="SM00435"/>
    </source>
</evidence>
<dbReference type="InterPro" id="IPR018521">
    <property type="entry name" value="TopoIB_AS"/>
</dbReference>
<keyword evidence="5 8" id="KW-0238">DNA-binding</keyword>
<dbReference type="GO" id="GO:0005730">
    <property type="term" value="C:nucleolus"/>
    <property type="evidence" value="ECO:0007669"/>
    <property type="project" value="TreeGrafter"/>
</dbReference>
<dbReference type="InterPro" id="IPR014711">
    <property type="entry name" value="TopoI_cat_a-hlx-sub_euk"/>
</dbReference>
<dbReference type="GO" id="GO:0003677">
    <property type="term" value="F:DNA binding"/>
    <property type="evidence" value="ECO:0007669"/>
    <property type="project" value="UniProtKB-UniRule"/>
</dbReference>
<dbReference type="InterPro" id="IPR008336">
    <property type="entry name" value="TopoI_DNA-bd_euk"/>
</dbReference>
<evidence type="ECO:0000256" key="2">
    <source>
        <dbReference type="ARBA" id="ARBA00004123"/>
    </source>
</evidence>
<dbReference type="FunFam" id="1.10.10.41:FF:000001">
    <property type="entry name" value="DNA topoisomerase I"/>
    <property type="match status" value="1"/>
</dbReference>
<keyword evidence="6 8" id="KW-0413">Isomerase</keyword>
<dbReference type="SUPFAM" id="SSF46596">
    <property type="entry name" value="Eukaryotic DNA topoisomerase I, dispensable insert domain"/>
    <property type="match status" value="1"/>
</dbReference>
<dbReference type="PROSITE" id="PS52038">
    <property type="entry name" value="TOPO_IB_2"/>
    <property type="match status" value="1"/>
</dbReference>
<evidence type="ECO:0000256" key="4">
    <source>
        <dbReference type="ARBA" id="ARBA00023029"/>
    </source>
</evidence>
<organism evidence="12 13">
    <name type="scientific">Intoshia linei</name>
    <dbReference type="NCBI Taxonomy" id="1819745"/>
    <lineage>
        <taxon>Eukaryota</taxon>
        <taxon>Metazoa</taxon>
        <taxon>Spiralia</taxon>
        <taxon>Lophotrochozoa</taxon>
        <taxon>Mesozoa</taxon>
        <taxon>Orthonectida</taxon>
        <taxon>Rhopaluridae</taxon>
        <taxon>Intoshia</taxon>
    </lineage>
</organism>
<dbReference type="GO" id="GO:0003917">
    <property type="term" value="F:DNA topoisomerase type I (single strand cut, ATP-independent) activity"/>
    <property type="evidence" value="ECO:0007669"/>
    <property type="project" value="UniProtKB-UniRule"/>
</dbReference>
<dbReference type="CDD" id="cd03488">
    <property type="entry name" value="Topoisomer_IB_N_htopoI_like"/>
    <property type="match status" value="1"/>
</dbReference>
<evidence type="ECO:0000256" key="10">
    <source>
        <dbReference type="SAM" id="Coils"/>
    </source>
</evidence>
<comment type="catalytic activity">
    <reaction evidence="1 8 9">
        <text>ATP-independent breakage of single-stranded DNA, followed by passage and rejoining.</text>
        <dbReference type="EC" id="5.6.2.1"/>
    </reaction>
</comment>
<dbReference type="InterPro" id="IPR014727">
    <property type="entry name" value="TopoI_cat_a/b-sub_euk"/>
</dbReference>
<comment type="function">
    <text evidence="9">Releases the supercoiling and torsional tension of DNA introduced during the DNA replication and transcription by transiently cleaving and rejoining one strand of the DNA duplex. Introduces a single-strand break via transesterification at the specific target site 5'-[CT]CCTTp site in duplex DNA. The scissile phosphodiester is attacked by the catalytic tyrosine of the enzyme, resulting in the formation of a DNA-(3'-phosphotyrosyl)-enzyme intermediate and the expulsion of a 5'-OH DNA strand. The free DNA strand then undergoes passage around the unbroken strand thus removing DNA supercoils. Finally, in the religation step, the DNA 5'-OH attacks the covalent intermediate to expel the active-site tyrosine and restore the DNA phosphodiester backbone.</text>
</comment>
<dbReference type="InterPro" id="IPR013030">
    <property type="entry name" value="DNA_topo_DNA_db_N_dom2"/>
</dbReference>
<dbReference type="GO" id="GO:0007059">
    <property type="term" value="P:chromosome segregation"/>
    <property type="evidence" value="ECO:0007669"/>
    <property type="project" value="TreeGrafter"/>
</dbReference>
<dbReference type="OrthoDB" id="47179at2759"/>
<feature type="active site" description="O-(3'-phospho-DNA)-tyrosine intermediate" evidence="8">
    <location>
        <position position="802"/>
    </location>
</feature>
<comment type="subcellular location">
    <subcellularLocation>
        <location evidence="2">Nucleus</location>
    </subcellularLocation>
</comment>
<dbReference type="Gene3D" id="1.10.132.10">
    <property type="match status" value="1"/>
</dbReference>
<dbReference type="Gene3D" id="3.90.15.10">
    <property type="entry name" value="Topoisomerase I, Chain A, domain 3"/>
    <property type="match status" value="1"/>
</dbReference>
<dbReference type="SUPFAM" id="SSF56349">
    <property type="entry name" value="DNA breaking-rejoining enzymes"/>
    <property type="match status" value="1"/>
</dbReference>
<dbReference type="InterPro" id="IPR036202">
    <property type="entry name" value="TopoI_DNA-bd_euk_N_sf"/>
</dbReference>
<gene>
    <name evidence="12" type="ORF">A3Q56_06480</name>
</gene>
<dbReference type="FunFam" id="3.90.15.10:FF:000003">
    <property type="entry name" value="DNA topoisomerase I"/>
    <property type="match status" value="1"/>
</dbReference>
<dbReference type="Gene3D" id="2.170.11.10">
    <property type="entry name" value="DNA Topoisomerase I, domain 2"/>
    <property type="match status" value="1"/>
</dbReference>
<dbReference type="PRINTS" id="PR00416">
    <property type="entry name" value="EUTPISMRASEI"/>
</dbReference>
<dbReference type="GO" id="GO:0006260">
    <property type="term" value="P:DNA replication"/>
    <property type="evidence" value="ECO:0007669"/>
    <property type="project" value="TreeGrafter"/>
</dbReference>
<evidence type="ECO:0000313" key="12">
    <source>
        <dbReference type="EMBL" id="OAF65803.1"/>
    </source>
</evidence>
<keyword evidence="4 8" id="KW-0799">Topoisomerase</keyword>
<dbReference type="PANTHER" id="PTHR10290">
    <property type="entry name" value="DNA TOPOISOMERASE I"/>
    <property type="match status" value="1"/>
</dbReference>
<comment type="similarity">
    <text evidence="3 8 9">Belongs to the type IB topoisomerase family.</text>
</comment>
<evidence type="ECO:0000256" key="7">
    <source>
        <dbReference type="ARBA" id="ARBA00023242"/>
    </source>
</evidence>
<keyword evidence="13" id="KW-1185">Reference proteome</keyword>
<dbReference type="Pfam" id="PF02919">
    <property type="entry name" value="Topoisom_I_N"/>
    <property type="match status" value="1"/>
</dbReference>
<evidence type="ECO:0000256" key="5">
    <source>
        <dbReference type="ARBA" id="ARBA00023125"/>
    </source>
</evidence>
<dbReference type="InterPro" id="IPR048045">
    <property type="entry name" value="Topoisomer_I_DNA-bd"/>
</dbReference>
<keyword evidence="10" id="KW-0175">Coiled coil</keyword>
<dbReference type="SMART" id="SM00435">
    <property type="entry name" value="TOPEUc"/>
    <property type="match status" value="1"/>
</dbReference>
<dbReference type="InterPro" id="IPR013034">
    <property type="entry name" value="DNA_topo_DNA_db_N_dom1"/>
</dbReference>
<evidence type="ECO:0000256" key="9">
    <source>
        <dbReference type="RuleBase" id="RU365101"/>
    </source>
</evidence>
<dbReference type="FunFam" id="2.170.11.10:FF:000001">
    <property type="entry name" value="DNA topoisomerase I"/>
    <property type="match status" value="1"/>
</dbReference>
<evidence type="ECO:0000256" key="3">
    <source>
        <dbReference type="ARBA" id="ARBA00006645"/>
    </source>
</evidence>
<dbReference type="InterPro" id="IPR013500">
    <property type="entry name" value="TopoI_cat_euk"/>
</dbReference>
<evidence type="ECO:0000256" key="8">
    <source>
        <dbReference type="PROSITE-ProRule" id="PRU01382"/>
    </source>
</evidence>
<dbReference type="EMBL" id="LWCA01001141">
    <property type="protein sequence ID" value="OAF65803.1"/>
    <property type="molecule type" value="Genomic_DNA"/>
</dbReference>
<evidence type="ECO:0000256" key="1">
    <source>
        <dbReference type="ARBA" id="ARBA00000213"/>
    </source>
</evidence>
<dbReference type="EC" id="5.6.2.1" evidence="9"/>
<dbReference type="InterPro" id="IPR001631">
    <property type="entry name" value="TopoI"/>
</dbReference>
<feature type="domain" description="DNA topoisomerase I eukaryotic-type" evidence="11">
    <location>
        <begin position="439"/>
        <end position="816"/>
    </location>
</feature>
<proteinExistence type="inferred from homology"/>
<dbReference type="PANTHER" id="PTHR10290:SF3">
    <property type="entry name" value="DNA TOPOISOMERASE 1"/>
    <property type="match status" value="1"/>
</dbReference>
<dbReference type="Proteomes" id="UP000078046">
    <property type="component" value="Unassembled WGS sequence"/>
</dbReference>
<dbReference type="GO" id="GO:0006265">
    <property type="term" value="P:DNA topological change"/>
    <property type="evidence" value="ECO:0007669"/>
    <property type="project" value="UniProtKB-UniRule"/>
</dbReference>
<dbReference type="InterPro" id="IPR011010">
    <property type="entry name" value="DNA_brk_join_enz"/>
</dbReference>
<dbReference type="CDD" id="cd00659">
    <property type="entry name" value="Topo_IB_C"/>
    <property type="match status" value="1"/>
</dbReference>
<protein>
    <recommendedName>
        <fullName evidence="9">DNA topoisomerase I</fullName>
        <ecNumber evidence="9">5.6.2.1</ecNumber>
    </recommendedName>
    <alternativeName>
        <fullName evidence="9">DNA topoisomerase 1</fullName>
    </alternativeName>
</protein>
<dbReference type="AlphaFoldDB" id="A0A177AWQ5"/>